<evidence type="ECO:0000259" key="1">
    <source>
        <dbReference type="Pfam" id="PF00156"/>
    </source>
</evidence>
<dbReference type="RefSeq" id="WP_106659659.1">
    <property type="nucleotide sequence ID" value="NZ_PJEO01000033.1"/>
</dbReference>
<dbReference type="GO" id="GO:0016757">
    <property type="term" value="F:glycosyltransferase activity"/>
    <property type="evidence" value="ECO:0007669"/>
    <property type="project" value="UniProtKB-KW"/>
</dbReference>
<dbReference type="PANTHER" id="PTHR11608">
    <property type="entry name" value="BIFUNCTIONAL PROTEIN PYRR"/>
    <property type="match status" value="1"/>
</dbReference>
<dbReference type="InterPro" id="IPR000836">
    <property type="entry name" value="PRTase_dom"/>
</dbReference>
<accession>A0A2N3HJR0</accession>
<evidence type="ECO:0000313" key="2">
    <source>
        <dbReference type="EMBL" id="PKQ45124.1"/>
    </source>
</evidence>
<sequence length="167" mass="19055">MEVKNNIILNHDEINHKIRRIAFQIYESNVNEKEVVLAGIDSNGYVFAKKLKAVLQKISDIDVILCKVTIDKKNPWLEIKTTLSPEDYKNKSLVLVDDVLNSGTTLIYGVKHFLNVPLKQFKTAVLVNRNHKKYPVKADFKGISLSTSLHEHVHINLDGKSFEAFLE</sequence>
<feature type="domain" description="Phosphoribosyltransferase" evidence="1">
    <location>
        <begin position="7"/>
        <end position="144"/>
    </location>
</feature>
<keyword evidence="2" id="KW-0328">Glycosyltransferase</keyword>
<keyword evidence="2" id="KW-0808">Transferase</keyword>
<dbReference type="Pfam" id="PF00156">
    <property type="entry name" value="Pribosyltran"/>
    <property type="match status" value="1"/>
</dbReference>
<comment type="caution">
    <text evidence="2">The sequence shown here is derived from an EMBL/GenBank/DDBJ whole genome shotgun (WGS) entry which is preliminary data.</text>
</comment>
<organism evidence="2 3">
    <name type="scientific">Confluentibacter flavum</name>
    <dbReference type="NCBI Taxonomy" id="1909700"/>
    <lineage>
        <taxon>Bacteria</taxon>
        <taxon>Pseudomonadati</taxon>
        <taxon>Bacteroidota</taxon>
        <taxon>Flavobacteriia</taxon>
        <taxon>Flavobacteriales</taxon>
        <taxon>Flavobacteriaceae</taxon>
        <taxon>Confluentibacter</taxon>
    </lineage>
</organism>
<dbReference type="OrthoDB" id="664757at2"/>
<dbReference type="CDD" id="cd06223">
    <property type="entry name" value="PRTases_typeI"/>
    <property type="match status" value="1"/>
</dbReference>
<dbReference type="Gene3D" id="3.40.50.2020">
    <property type="match status" value="1"/>
</dbReference>
<dbReference type="InterPro" id="IPR029057">
    <property type="entry name" value="PRTase-like"/>
</dbReference>
<keyword evidence="3" id="KW-1185">Reference proteome</keyword>
<name>A0A2N3HJR0_9FLAO</name>
<proteinExistence type="predicted"/>
<dbReference type="PANTHER" id="PTHR11608:SF0">
    <property type="entry name" value="BIFUNCTIONAL PROTEIN PYRR"/>
    <property type="match status" value="1"/>
</dbReference>
<dbReference type="Proteomes" id="UP000233435">
    <property type="component" value="Unassembled WGS sequence"/>
</dbReference>
<reference evidence="2 3" key="1">
    <citation type="submission" date="2017-12" db="EMBL/GenBank/DDBJ databases">
        <title>Confluentibacter flavum sp. nov., isolated from the saline lake.</title>
        <authorList>
            <person name="Yu L."/>
        </authorList>
    </citation>
    <scope>NUCLEOTIDE SEQUENCE [LARGE SCALE GENOMIC DNA]</scope>
    <source>
        <strain evidence="2 3">3B</strain>
    </source>
</reference>
<evidence type="ECO:0000313" key="3">
    <source>
        <dbReference type="Proteomes" id="UP000233435"/>
    </source>
</evidence>
<gene>
    <name evidence="2" type="ORF">CSW08_09530</name>
</gene>
<dbReference type="InterPro" id="IPR050137">
    <property type="entry name" value="PyrR_bifunctional"/>
</dbReference>
<dbReference type="EMBL" id="PJEO01000033">
    <property type="protein sequence ID" value="PKQ45124.1"/>
    <property type="molecule type" value="Genomic_DNA"/>
</dbReference>
<protein>
    <submittedName>
        <fullName evidence="2">Phosphoribosyltransferase</fullName>
    </submittedName>
</protein>
<dbReference type="AlphaFoldDB" id="A0A2N3HJR0"/>
<dbReference type="SUPFAM" id="SSF53271">
    <property type="entry name" value="PRTase-like"/>
    <property type="match status" value="1"/>
</dbReference>